<evidence type="ECO:0000313" key="1">
    <source>
        <dbReference type="EMBL" id="JAH59816.1"/>
    </source>
</evidence>
<protein>
    <submittedName>
        <fullName evidence="1">Uncharacterized protein</fullName>
    </submittedName>
</protein>
<sequence length="15" mass="1791">MWELCINRVVISTQV</sequence>
<organism evidence="1">
    <name type="scientific">Anguilla anguilla</name>
    <name type="common">European freshwater eel</name>
    <name type="synonym">Muraena anguilla</name>
    <dbReference type="NCBI Taxonomy" id="7936"/>
    <lineage>
        <taxon>Eukaryota</taxon>
        <taxon>Metazoa</taxon>
        <taxon>Chordata</taxon>
        <taxon>Craniata</taxon>
        <taxon>Vertebrata</taxon>
        <taxon>Euteleostomi</taxon>
        <taxon>Actinopterygii</taxon>
        <taxon>Neopterygii</taxon>
        <taxon>Teleostei</taxon>
        <taxon>Anguilliformes</taxon>
        <taxon>Anguillidae</taxon>
        <taxon>Anguilla</taxon>
    </lineage>
</organism>
<dbReference type="EMBL" id="GBXM01048761">
    <property type="protein sequence ID" value="JAH59816.1"/>
    <property type="molecule type" value="Transcribed_RNA"/>
</dbReference>
<name>A0A0E9U1Z7_ANGAN</name>
<reference evidence="1" key="1">
    <citation type="submission" date="2014-11" db="EMBL/GenBank/DDBJ databases">
        <authorList>
            <person name="Amaro Gonzalez C."/>
        </authorList>
    </citation>
    <scope>NUCLEOTIDE SEQUENCE</scope>
</reference>
<reference evidence="1" key="2">
    <citation type="journal article" date="2015" name="Fish Shellfish Immunol.">
        <title>Early steps in the European eel (Anguilla anguilla)-Vibrio vulnificus interaction in the gills: Role of the RtxA13 toxin.</title>
        <authorList>
            <person name="Callol A."/>
            <person name="Pajuelo D."/>
            <person name="Ebbesson L."/>
            <person name="Teles M."/>
            <person name="MacKenzie S."/>
            <person name="Amaro C."/>
        </authorList>
    </citation>
    <scope>NUCLEOTIDE SEQUENCE</scope>
</reference>
<accession>A0A0E9U1Z7</accession>
<proteinExistence type="predicted"/>